<keyword evidence="2" id="KW-1185">Reference proteome</keyword>
<protein>
    <submittedName>
        <fullName evidence="1">BPSL0067 family protein</fullName>
    </submittedName>
</protein>
<reference evidence="1 2" key="1">
    <citation type="submission" date="2022-08" db="EMBL/GenBank/DDBJ databases">
        <title>Reclassification of Massilia species as members of the genera Telluria, Duganella, Pseudoduganella, Mokoshia gen. nov. and Zemynaea gen. nov. using orthogonal and non-orthogonal genome-based approaches.</title>
        <authorList>
            <person name="Bowman J.P."/>
        </authorList>
    </citation>
    <scope>NUCLEOTIDE SEQUENCE [LARGE SCALE GENOMIC DNA]</scope>
    <source>
        <strain evidence="1 2">JCM 31661</strain>
    </source>
</reference>
<evidence type="ECO:0000313" key="2">
    <source>
        <dbReference type="Proteomes" id="UP001206572"/>
    </source>
</evidence>
<sequence length="146" mass="16725">MVYFIYSGDVEKLEGRKPFRDGECVALVQETTSVGHTSRWRPGPRVVDLHYLNPGTVIANFVFDRNGRGRFPNRHGYHAALFMGFGGRGQTSGKPMSIEMMDQWVRRRPQDVVKSRHVWARGRSHTEGNSHHDSDNADQFFVVVHE</sequence>
<dbReference type="NCBIfam" id="NF033857">
    <property type="entry name" value="BPSL0067_fam"/>
    <property type="match status" value="1"/>
</dbReference>
<gene>
    <name evidence="1" type="ORF">NX780_00470</name>
</gene>
<accession>A0ABT2AG75</accession>
<organism evidence="1 2">
    <name type="scientific">Massilia agri</name>
    <dbReference type="NCBI Taxonomy" id="1886785"/>
    <lineage>
        <taxon>Bacteria</taxon>
        <taxon>Pseudomonadati</taxon>
        <taxon>Pseudomonadota</taxon>
        <taxon>Betaproteobacteria</taxon>
        <taxon>Burkholderiales</taxon>
        <taxon>Oxalobacteraceae</taxon>
        <taxon>Telluria group</taxon>
        <taxon>Massilia</taxon>
    </lineage>
</organism>
<evidence type="ECO:0000313" key="1">
    <source>
        <dbReference type="EMBL" id="MCS0594813.1"/>
    </source>
</evidence>
<dbReference type="RefSeq" id="WP_258825905.1">
    <property type="nucleotide sequence ID" value="NZ_JANUHA010000001.1"/>
</dbReference>
<name>A0ABT2AG75_9BURK</name>
<dbReference type="InterPro" id="IPR047746">
    <property type="entry name" value="Dae2/Tae2-like"/>
</dbReference>
<proteinExistence type="predicted"/>
<comment type="caution">
    <text evidence="1">The sequence shown here is derived from an EMBL/GenBank/DDBJ whole genome shotgun (WGS) entry which is preliminary data.</text>
</comment>
<dbReference type="EMBL" id="JANUHA010000001">
    <property type="protein sequence ID" value="MCS0594813.1"/>
    <property type="molecule type" value="Genomic_DNA"/>
</dbReference>
<dbReference type="Proteomes" id="UP001206572">
    <property type="component" value="Unassembled WGS sequence"/>
</dbReference>